<accession>A0A565BW42</accession>
<dbReference type="EMBL" id="CABITT030000005">
    <property type="protein sequence ID" value="VVB05607.1"/>
    <property type="molecule type" value="Genomic_DNA"/>
</dbReference>
<gene>
    <name evidence="2" type="ORF">ANE_LOCUS16051</name>
</gene>
<dbReference type="PANTHER" id="PTHR33356">
    <property type="entry name" value="TIP41-LIKE PROTEIN"/>
    <property type="match status" value="1"/>
</dbReference>
<sequence length="322" mass="35138">MEPTSVIDDDAEFWLPSEFLTDEDFLLEKENSGGGNENRRGFGSFELKSGFGSTVKSNGDDENFVAGLTRKMVQSSLEDDFSGGFCGNEAFPARNDNKAWGTTRSPQSTLCVAGIRCGCRNQSQSRASSQAAWDLYCDATEEMGKMNINGDYNNHSGRRLLPPPTKLSSVTATAVKIPNNGSGYYNHQSLQYQKLQAIQSRAGLKNGGHVDLSSLAWSNQLPRRDIGGSSMRAVFLGDRTGKSGSTGTGVFLPQRFNNITSPVTAETRKKPTLKAVLVPARVVQVLSDNDVWRQRSNNGGFMGQMSAEQSVNEPRLPPDWAY</sequence>
<evidence type="ECO:0000313" key="3">
    <source>
        <dbReference type="Proteomes" id="UP000489600"/>
    </source>
</evidence>
<dbReference type="AlphaFoldDB" id="A0A565BW42"/>
<evidence type="ECO:0000256" key="1">
    <source>
        <dbReference type="SAM" id="MobiDB-lite"/>
    </source>
</evidence>
<proteinExistence type="predicted"/>
<dbReference type="Proteomes" id="UP000489600">
    <property type="component" value="Unassembled WGS sequence"/>
</dbReference>
<feature type="region of interest" description="Disordered" evidence="1">
    <location>
        <begin position="297"/>
        <end position="322"/>
    </location>
</feature>
<comment type="caution">
    <text evidence="2">The sequence shown here is derived from an EMBL/GenBank/DDBJ whole genome shotgun (WGS) entry which is preliminary data.</text>
</comment>
<evidence type="ECO:0000313" key="2">
    <source>
        <dbReference type="EMBL" id="VVB05607.1"/>
    </source>
</evidence>
<name>A0A565BW42_9BRAS</name>
<dbReference type="PANTHER" id="PTHR33356:SF5">
    <property type="entry name" value="TIP41-LIKE PROTEIN"/>
    <property type="match status" value="1"/>
</dbReference>
<reference evidence="2" key="1">
    <citation type="submission" date="2019-07" db="EMBL/GenBank/DDBJ databases">
        <authorList>
            <person name="Dittberner H."/>
        </authorList>
    </citation>
    <scope>NUCLEOTIDE SEQUENCE [LARGE SCALE GENOMIC DNA]</scope>
</reference>
<dbReference type="OrthoDB" id="747893at2759"/>
<keyword evidence="3" id="KW-1185">Reference proteome</keyword>
<protein>
    <submittedName>
        <fullName evidence="2">Uncharacterized protein</fullName>
    </submittedName>
</protein>
<organism evidence="2 3">
    <name type="scientific">Arabis nemorensis</name>
    <dbReference type="NCBI Taxonomy" id="586526"/>
    <lineage>
        <taxon>Eukaryota</taxon>
        <taxon>Viridiplantae</taxon>
        <taxon>Streptophyta</taxon>
        <taxon>Embryophyta</taxon>
        <taxon>Tracheophyta</taxon>
        <taxon>Spermatophyta</taxon>
        <taxon>Magnoliopsida</taxon>
        <taxon>eudicotyledons</taxon>
        <taxon>Gunneridae</taxon>
        <taxon>Pentapetalae</taxon>
        <taxon>rosids</taxon>
        <taxon>malvids</taxon>
        <taxon>Brassicales</taxon>
        <taxon>Brassicaceae</taxon>
        <taxon>Arabideae</taxon>
        <taxon>Arabis</taxon>
    </lineage>
</organism>